<gene>
    <name evidence="1" type="ORF">PN36_34115</name>
</gene>
<dbReference type="EMBL" id="JSZA02000377">
    <property type="protein sequence ID" value="KHD09284.1"/>
    <property type="molecule type" value="Genomic_DNA"/>
</dbReference>
<proteinExistence type="predicted"/>
<protein>
    <submittedName>
        <fullName evidence="1">Uncharacterized protein</fullName>
    </submittedName>
</protein>
<accession>A0A0A6PG67</accession>
<evidence type="ECO:0000313" key="1">
    <source>
        <dbReference type="EMBL" id="KHD09284.1"/>
    </source>
</evidence>
<keyword evidence="2" id="KW-1185">Reference proteome</keyword>
<dbReference type="AlphaFoldDB" id="A0A0A6PG67"/>
<sequence length="111" mass="12980">MPEWADGFCYLAKQSYLMLGRDRKEPVAARFVISWTKHNDRIIVLPATTQVREGFFHLLAEQCHQKSQIIPRDSYLCPRYENVPQNILKKIGVLPHPIRIQIVQWLHTTIG</sequence>
<organism evidence="1 2">
    <name type="scientific">Candidatus Thiomargarita nelsonii</name>
    <dbReference type="NCBI Taxonomy" id="1003181"/>
    <lineage>
        <taxon>Bacteria</taxon>
        <taxon>Pseudomonadati</taxon>
        <taxon>Pseudomonadota</taxon>
        <taxon>Gammaproteobacteria</taxon>
        <taxon>Thiotrichales</taxon>
        <taxon>Thiotrichaceae</taxon>
        <taxon>Thiomargarita</taxon>
    </lineage>
</organism>
<dbReference type="Proteomes" id="UP000030428">
    <property type="component" value="Unassembled WGS sequence"/>
</dbReference>
<name>A0A0A6PG67_9GAMM</name>
<comment type="caution">
    <text evidence="1">The sequence shown here is derived from an EMBL/GenBank/DDBJ whole genome shotgun (WGS) entry which is preliminary data.</text>
</comment>
<evidence type="ECO:0000313" key="2">
    <source>
        <dbReference type="Proteomes" id="UP000030428"/>
    </source>
</evidence>
<reference evidence="1 2" key="1">
    <citation type="journal article" date="2016" name="Front. Microbiol.">
        <title>Single-Cell (Meta-)Genomics of a Dimorphic Candidatus Thiomargarita nelsonii Reveals Genomic Plasticity.</title>
        <authorList>
            <person name="Flood B.E."/>
            <person name="Fliss P."/>
            <person name="Jones D.S."/>
            <person name="Dick G.J."/>
            <person name="Jain S."/>
            <person name="Kaster A.K."/>
            <person name="Winkel M."/>
            <person name="Mussmann M."/>
            <person name="Bailey J."/>
        </authorList>
    </citation>
    <scope>NUCLEOTIDE SEQUENCE [LARGE SCALE GENOMIC DNA]</scope>
    <source>
        <strain evidence="1">Hydrate Ridge</strain>
    </source>
</reference>